<organism evidence="1 2">
    <name type="scientific">Microbispora siamensis</name>
    <dbReference type="NCBI Taxonomy" id="564413"/>
    <lineage>
        <taxon>Bacteria</taxon>
        <taxon>Bacillati</taxon>
        <taxon>Actinomycetota</taxon>
        <taxon>Actinomycetes</taxon>
        <taxon>Streptosporangiales</taxon>
        <taxon>Streptosporangiaceae</taxon>
        <taxon>Microbispora</taxon>
    </lineage>
</organism>
<dbReference type="Proteomes" id="UP000660454">
    <property type="component" value="Unassembled WGS sequence"/>
</dbReference>
<evidence type="ECO:0000313" key="2">
    <source>
        <dbReference type="Proteomes" id="UP000660454"/>
    </source>
</evidence>
<comment type="caution">
    <text evidence="1">The sequence shown here is derived from an EMBL/GenBank/DDBJ whole genome shotgun (WGS) entry which is preliminary data.</text>
</comment>
<dbReference type="EMBL" id="BOOF01000056">
    <property type="protein sequence ID" value="GIH66604.1"/>
    <property type="molecule type" value="Genomic_DNA"/>
</dbReference>
<keyword evidence="2" id="KW-1185">Reference proteome</keyword>
<name>A0ABQ4GYX2_9ACTN</name>
<sequence length="56" mass="6205">MAVGRPAPTCGPVARRHLVPGYDRPSYSQRSWRPAITLQDLLDILVAESGIDVDMR</sequence>
<evidence type="ECO:0000313" key="1">
    <source>
        <dbReference type="EMBL" id="GIH66604.1"/>
    </source>
</evidence>
<proteinExistence type="predicted"/>
<gene>
    <name evidence="1" type="ORF">Msi02_74210</name>
</gene>
<accession>A0ABQ4GYX2</accession>
<protein>
    <submittedName>
        <fullName evidence="1">Uncharacterized protein</fullName>
    </submittedName>
</protein>
<reference evidence="1 2" key="1">
    <citation type="submission" date="2021-01" db="EMBL/GenBank/DDBJ databases">
        <title>Whole genome shotgun sequence of Microbispora siamensis NBRC 104113.</title>
        <authorList>
            <person name="Komaki H."/>
            <person name="Tamura T."/>
        </authorList>
    </citation>
    <scope>NUCLEOTIDE SEQUENCE [LARGE SCALE GENOMIC DNA]</scope>
    <source>
        <strain evidence="1 2">NBRC 104113</strain>
    </source>
</reference>